<evidence type="ECO:0000256" key="2">
    <source>
        <dbReference type="ARBA" id="ARBA00022840"/>
    </source>
</evidence>
<keyword evidence="2" id="KW-0067">ATP-binding</keyword>
<accession>A0A5K7ZB13</accession>
<evidence type="ECO:0008006" key="5">
    <source>
        <dbReference type="Google" id="ProtNLM"/>
    </source>
</evidence>
<dbReference type="GO" id="GO:0009898">
    <property type="term" value="C:cytoplasmic side of plasma membrane"/>
    <property type="evidence" value="ECO:0007669"/>
    <property type="project" value="TreeGrafter"/>
</dbReference>
<protein>
    <recommendedName>
        <fullName evidence="5">ATP-binding protein</fullName>
    </recommendedName>
</protein>
<dbReference type="Proteomes" id="UP000427769">
    <property type="component" value="Chromosome"/>
</dbReference>
<dbReference type="PANTHER" id="PTHR43384">
    <property type="entry name" value="SEPTUM SITE-DETERMINING PROTEIN MIND HOMOLOG, CHLOROPLASTIC-RELATED"/>
    <property type="match status" value="1"/>
</dbReference>
<keyword evidence="1" id="KW-0547">Nucleotide-binding</keyword>
<keyword evidence="4" id="KW-1185">Reference proteome</keyword>
<dbReference type="GO" id="GO:0005829">
    <property type="term" value="C:cytosol"/>
    <property type="evidence" value="ECO:0007669"/>
    <property type="project" value="TreeGrafter"/>
</dbReference>
<dbReference type="InterPro" id="IPR027417">
    <property type="entry name" value="P-loop_NTPase"/>
</dbReference>
<evidence type="ECO:0000256" key="1">
    <source>
        <dbReference type="ARBA" id="ARBA00022741"/>
    </source>
</evidence>
<dbReference type="InterPro" id="IPR033756">
    <property type="entry name" value="YlxH/NBP35"/>
</dbReference>
<dbReference type="GO" id="GO:0016887">
    <property type="term" value="F:ATP hydrolysis activity"/>
    <property type="evidence" value="ECO:0007669"/>
    <property type="project" value="TreeGrafter"/>
</dbReference>
<sequence length="304" mass="32889">MGGGKGGIGKSVLSILIAMALAEKGQETVVIDGDLGGANLHTFMGIRTPGRTLNDFIGRRYDTLDEVCIGTEQKRLRIVCGASEVLTMANLKYTQKTKILQAIAKIEADHVVLDLGAGTGFNTLDFFLSAHHQAVVMTPQPVAIQNAYAFVRNAVYRKLSRMTSRRPSLDDLVKAAMNPKNDMQVRTVSTLLERIAANGAASDAARMAAELKRIRPVLITNMARQPRDKNASRIIQMVAQKHLTIQARNGEGVYFDPQINALVSAMEPLTRIDRDSNAIQCAFSVVSQLTGTESAPDIPAAVGM</sequence>
<dbReference type="AlphaFoldDB" id="A0A5K7ZB13"/>
<dbReference type="GO" id="GO:0051782">
    <property type="term" value="P:negative regulation of cell division"/>
    <property type="evidence" value="ECO:0007669"/>
    <property type="project" value="TreeGrafter"/>
</dbReference>
<name>A0A5K7ZB13_9BACT</name>
<dbReference type="GO" id="GO:0005524">
    <property type="term" value="F:ATP binding"/>
    <property type="evidence" value="ECO:0007669"/>
    <property type="project" value="UniProtKB-KW"/>
</dbReference>
<dbReference type="Gene3D" id="3.40.50.300">
    <property type="entry name" value="P-loop containing nucleotide triphosphate hydrolases"/>
    <property type="match status" value="1"/>
</dbReference>
<dbReference type="InterPro" id="IPR050625">
    <property type="entry name" value="ParA/MinD_ATPase"/>
</dbReference>
<gene>
    <name evidence="3" type="ORF">DSCW_66690</name>
</gene>
<reference evidence="3 4" key="1">
    <citation type="submission" date="2019-11" db="EMBL/GenBank/DDBJ databases">
        <title>Comparative genomics of hydrocarbon-degrading Desulfosarcina strains.</title>
        <authorList>
            <person name="Watanabe M."/>
            <person name="Kojima H."/>
            <person name="Fukui M."/>
        </authorList>
    </citation>
    <scope>NUCLEOTIDE SEQUENCE [LARGE SCALE GENOMIC DNA]</scope>
    <source>
        <strain evidence="3 4">PP31</strain>
    </source>
</reference>
<proteinExistence type="predicted"/>
<dbReference type="KEGG" id="dwd:DSCW_66690"/>
<evidence type="ECO:0000313" key="3">
    <source>
        <dbReference type="EMBL" id="BBO79252.1"/>
    </source>
</evidence>
<evidence type="ECO:0000313" key="4">
    <source>
        <dbReference type="Proteomes" id="UP000427769"/>
    </source>
</evidence>
<dbReference type="Pfam" id="PF10609">
    <property type="entry name" value="ParA"/>
    <property type="match status" value="1"/>
</dbReference>
<dbReference type="EMBL" id="AP021875">
    <property type="protein sequence ID" value="BBO79252.1"/>
    <property type="molecule type" value="Genomic_DNA"/>
</dbReference>
<organism evidence="3 4">
    <name type="scientific">Desulfosarcina widdelii</name>
    <dbReference type="NCBI Taxonomy" id="947919"/>
    <lineage>
        <taxon>Bacteria</taxon>
        <taxon>Pseudomonadati</taxon>
        <taxon>Thermodesulfobacteriota</taxon>
        <taxon>Desulfobacteria</taxon>
        <taxon>Desulfobacterales</taxon>
        <taxon>Desulfosarcinaceae</taxon>
        <taxon>Desulfosarcina</taxon>
    </lineage>
</organism>
<dbReference type="PANTHER" id="PTHR43384:SF4">
    <property type="entry name" value="CELLULOSE BIOSYNTHESIS PROTEIN BCSQ-RELATED"/>
    <property type="match status" value="1"/>
</dbReference>
<dbReference type="SUPFAM" id="SSF52540">
    <property type="entry name" value="P-loop containing nucleoside triphosphate hydrolases"/>
    <property type="match status" value="1"/>
</dbReference>